<dbReference type="Pfam" id="PF02163">
    <property type="entry name" value="Peptidase_M50"/>
    <property type="match status" value="1"/>
</dbReference>
<evidence type="ECO:0000259" key="7">
    <source>
        <dbReference type="Pfam" id="PF02163"/>
    </source>
</evidence>
<sequence>MLEMDPSTTNHISKQTTKTQQVPLSVVVPNPLHFSLLPLALSAASMAICRSRRRGGRPLLPSTISFLRPNHLSLSLWYSDFKIYAFNYVLFRLGSAHSRFLKVWFSLGACFGVVALVILSVMLMWYSWDALSFKRGAFWFDNFFSPGRSISFLDFALSILSTLLSIAFHEFGHAIAAASEGLQIEYIAIFLAVLFPGALVALNPSSLENLSPFSSLRIYCAGIWHNIVLCLGCALTMLSLPLLLCPFYTHGEGLVVLNVPKYSSLSAHLSPHDLILTVDGLRVTSTDDWFKVLTRDKSQNIHKKGYCVPISWVEAGDILMAGNSNGECIQDFSPFRTLSCTNSSHFRSDKMDSLKHCLIAKDVVRLRNCGDTGDYCACSEEEVCMTPIEHPGMSWVEISYESPYRSRCGQLTPSLDPNPNQDQKPCSQSFVYIGDASFVAQSLRLSPYKPRLGLFISLSVYIPYLMEKAIHSAFDVSLALAVVNCLPVYLLDGASILETVLCYFTQLTQREKQITLRVCLLVGTSMSIISCIRVLFALYFIS</sequence>
<dbReference type="GO" id="GO:0004222">
    <property type="term" value="F:metalloendopeptidase activity"/>
    <property type="evidence" value="ECO:0007669"/>
    <property type="project" value="InterPro"/>
</dbReference>
<organism evidence="8 9">
    <name type="scientific">Rhynchospora tenuis</name>
    <dbReference type="NCBI Taxonomy" id="198213"/>
    <lineage>
        <taxon>Eukaryota</taxon>
        <taxon>Viridiplantae</taxon>
        <taxon>Streptophyta</taxon>
        <taxon>Embryophyta</taxon>
        <taxon>Tracheophyta</taxon>
        <taxon>Spermatophyta</taxon>
        <taxon>Magnoliopsida</taxon>
        <taxon>Liliopsida</taxon>
        <taxon>Poales</taxon>
        <taxon>Cyperaceae</taxon>
        <taxon>Cyperoideae</taxon>
        <taxon>Rhynchosporeae</taxon>
        <taxon>Rhynchospora</taxon>
    </lineage>
</organism>
<reference evidence="8 9" key="1">
    <citation type="journal article" date="2022" name="Cell">
        <title>Repeat-based holocentromeres influence genome architecture and karyotype evolution.</title>
        <authorList>
            <person name="Hofstatter P.G."/>
            <person name="Thangavel G."/>
            <person name="Lux T."/>
            <person name="Neumann P."/>
            <person name="Vondrak T."/>
            <person name="Novak P."/>
            <person name="Zhang M."/>
            <person name="Costa L."/>
            <person name="Castellani M."/>
            <person name="Scott A."/>
            <person name="Toegelov H."/>
            <person name="Fuchs J."/>
            <person name="Mata-Sucre Y."/>
            <person name="Dias Y."/>
            <person name="Vanzela A.L.L."/>
            <person name="Huettel B."/>
            <person name="Almeida C.C.S."/>
            <person name="Simkova H."/>
            <person name="Souza G."/>
            <person name="Pedrosa-Harand A."/>
            <person name="Macas J."/>
            <person name="Mayer K.F.X."/>
            <person name="Houben A."/>
            <person name="Marques A."/>
        </authorList>
    </citation>
    <scope>NUCLEOTIDE SEQUENCE [LARGE SCALE GENOMIC DNA]</scope>
    <source>
        <strain evidence="8">RhyTen1mFocal</strain>
    </source>
</reference>
<dbReference type="GO" id="GO:0005737">
    <property type="term" value="C:cytoplasm"/>
    <property type="evidence" value="ECO:0007669"/>
    <property type="project" value="TreeGrafter"/>
</dbReference>
<dbReference type="EMBL" id="JAMRDG010000002">
    <property type="protein sequence ID" value="KAJ3685329.1"/>
    <property type="molecule type" value="Genomic_DNA"/>
</dbReference>
<feature type="domain" description="Peptidase M50" evidence="7">
    <location>
        <begin position="159"/>
        <end position="520"/>
    </location>
</feature>
<keyword evidence="4 6" id="KW-0472">Membrane</keyword>
<keyword evidence="3 6" id="KW-1133">Transmembrane helix</keyword>
<evidence type="ECO:0000256" key="5">
    <source>
        <dbReference type="ARBA" id="ARBA00032658"/>
    </source>
</evidence>
<comment type="caution">
    <text evidence="8">The sequence shown here is derived from an EMBL/GenBank/DDBJ whole genome shotgun (WGS) entry which is preliminary data.</text>
</comment>
<keyword evidence="9" id="KW-1185">Reference proteome</keyword>
<dbReference type="PRINTS" id="PR01000">
    <property type="entry name" value="SREBPS2PTASE"/>
</dbReference>
<evidence type="ECO:0000313" key="9">
    <source>
        <dbReference type="Proteomes" id="UP001210211"/>
    </source>
</evidence>
<dbReference type="PANTHER" id="PTHR13325">
    <property type="entry name" value="PROTEASE M50 MEMBRANE-BOUND TRANSCRIPTION FACTOR SITE 2 PROTEASE"/>
    <property type="match status" value="1"/>
</dbReference>
<feature type="transmembrane region" description="Helical" evidence="6">
    <location>
        <begin position="103"/>
        <end position="128"/>
    </location>
</feature>
<dbReference type="GO" id="GO:0016020">
    <property type="term" value="C:membrane"/>
    <property type="evidence" value="ECO:0007669"/>
    <property type="project" value="InterPro"/>
</dbReference>
<evidence type="ECO:0000256" key="1">
    <source>
        <dbReference type="ARBA" id="ARBA00004127"/>
    </source>
</evidence>
<accession>A0AAD5Z393</accession>
<evidence type="ECO:0000256" key="2">
    <source>
        <dbReference type="ARBA" id="ARBA00022692"/>
    </source>
</evidence>
<feature type="transmembrane region" description="Helical" evidence="6">
    <location>
        <begin position="223"/>
        <end position="244"/>
    </location>
</feature>
<dbReference type="PANTHER" id="PTHR13325:SF3">
    <property type="entry name" value="MEMBRANE-BOUND TRANSCRIPTION FACTOR SITE-2 PROTEASE"/>
    <property type="match status" value="1"/>
</dbReference>
<dbReference type="GO" id="GO:1905897">
    <property type="term" value="P:regulation of response to endoplasmic reticulum stress"/>
    <property type="evidence" value="ECO:0007669"/>
    <property type="project" value="TreeGrafter"/>
</dbReference>
<dbReference type="InterPro" id="IPR008915">
    <property type="entry name" value="Peptidase_M50"/>
</dbReference>
<proteinExistence type="predicted"/>
<feature type="transmembrane region" description="Helical" evidence="6">
    <location>
        <begin position="516"/>
        <end position="541"/>
    </location>
</feature>
<feature type="transmembrane region" description="Helical" evidence="6">
    <location>
        <begin position="148"/>
        <end position="172"/>
    </location>
</feature>
<evidence type="ECO:0000256" key="6">
    <source>
        <dbReference type="SAM" id="Phobius"/>
    </source>
</evidence>
<comment type="subcellular location">
    <subcellularLocation>
        <location evidence="1">Endomembrane system</location>
        <topology evidence="1">Multi-pass membrane protein</topology>
    </subcellularLocation>
</comment>
<evidence type="ECO:0000313" key="8">
    <source>
        <dbReference type="EMBL" id="KAJ3685329.1"/>
    </source>
</evidence>
<evidence type="ECO:0000256" key="4">
    <source>
        <dbReference type="ARBA" id="ARBA00023136"/>
    </source>
</evidence>
<keyword evidence="2 6" id="KW-0812">Transmembrane</keyword>
<protein>
    <recommendedName>
        <fullName evidence="5">Endopeptidase S2P</fullName>
    </recommendedName>
</protein>
<dbReference type="AlphaFoldDB" id="A0AAD5Z393"/>
<dbReference type="GO" id="GO:0031293">
    <property type="term" value="P:membrane protein intracellular domain proteolysis"/>
    <property type="evidence" value="ECO:0007669"/>
    <property type="project" value="TreeGrafter"/>
</dbReference>
<gene>
    <name evidence="8" type="ORF">LUZ61_014493</name>
</gene>
<dbReference type="GO" id="GO:0012505">
    <property type="term" value="C:endomembrane system"/>
    <property type="evidence" value="ECO:0007669"/>
    <property type="project" value="UniProtKB-SubCell"/>
</dbReference>
<dbReference type="Proteomes" id="UP001210211">
    <property type="component" value="Unassembled WGS sequence"/>
</dbReference>
<dbReference type="InterPro" id="IPR001193">
    <property type="entry name" value="MBTPS2"/>
</dbReference>
<evidence type="ECO:0000256" key="3">
    <source>
        <dbReference type="ARBA" id="ARBA00022989"/>
    </source>
</evidence>
<name>A0AAD5Z393_9POAL</name>
<feature type="transmembrane region" description="Helical" evidence="6">
    <location>
        <begin position="184"/>
        <end position="203"/>
    </location>
</feature>